<dbReference type="RefSeq" id="WP_310920127.1">
    <property type="nucleotide sequence ID" value="NZ_JAMQON010000003.1"/>
</dbReference>
<organism evidence="2 3">
    <name type="scientific">Haloarcula saliterrae</name>
    <dbReference type="NCBI Taxonomy" id="2950534"/>
    <lineage>
        <taxon>Archaea</taxon>
        <taxon>Methanobacteriati</taxon>
        <taxon>Methanobacteriota</taxon>
        <taxon>Stenosarchaea group</taxon>
        <taxon>Halobacteria</taxon>
        <taxon>Halobacteriales</taxon>
        <taxon>Haloarculaceae</taxon>
        <taxon>Haloarcula</taxon>
    </lineage>
</organism>
<protein>
    <submittedName>
        <fullName evidence="2">Ferritin-like protein</fullName>
    </submittedName>
</protein>
<gene>
    <name evidence="2" type="ORF">NDI56_13750</name>
</gene>
<keyword evidence="3" id="KW-1185">Reference proteome</keyword>
<dbReference type="PANTHER" id="PTHR34400">
    <property type="match status" value="1"/>
</dbReference>
<comment type="caution">
    <text evidence="2">The sequence shown here is derived from an EMBL/GenBank/DDBJ whole genome shotgun (WGS) entry which is preliminary data.</text>
</comment>
<name>A0ABU2FDY0_9EURY</name>
<reference evidence="2 3" key="1">
    <citation type="submission" date="2022-06" db="EMBL/GenBank/DDBJ databases">
        <title>Haloarcula sp. a new haloarchaeum isolate from saline soil.</title>
        <authorList>
            <person name="Strakova D."/>
            <person name="Galisteo C."/>
            <person name="Sanchez-Porro C."/>
            <person name="Ventosa A."/>
        </authorList>
    </citation>
    <scope>NUCLEOTIDE SEQUENCE [LARGE SCALE GENOMIC DNA]</scope>
    <source>
        <strain evidence="2 3">S1CR25-12</strain>
    </source>
</reference>
<dbReference type="EMBL" id="JAMQON010000003">
    <property type="protein sequence ID" value="MDS0260464.1"/>
    <property type="molecule type" value="Genomic_DNA"/>
</dbReference>
<dbReference type="Proteomes" id="UP001259659">
    <property type="component" value="Unassembled WGS sequence"/>
</dbReference>
<dbReference type="InterPro" id="IPR012347">
    <property type="entry name" value="Ferritin-like"/>
</dbReference>
<dbReference type="Pfam" id="PF12902">
    <property type="entry name" value="Ferritin-like"/>
    <property type="match status" value="1"/>
</dbReference>
<dbReference type="SUPFAM" id="SSF47240">
    <property type="entry name" value="Ferritin-like"/>
    <property type="match status" value="1"/>
</dbReference>
<dbReference type="PANTHER" id="PTHR34400:SF4">
    <property type="entry name" value="MEMBRANE PROTEIN"/>
    <property type="match status" value="1"/>
</dbReference>
<proteinExistence type="predicted"/>
<evidence type="ECO:0000313" key="2">
    <source>
        <dbReference type="EMBL" id="MDS0260464.1"/>
    </source>
</evidence>
<feature type="domain" description="Iminophenyl-pyruvate dimer synthase" evidence="1">
    <location>
        <begin position="13"/>
        <end position="224"/>
    </location>
</feature>
<dbReference type="InterPro" id="IPR009078">
    <property type="entry name" value="Ferritin-like_SF"/>
</dbReference>
<sequence length="366" mass="41270">MSIETREGLQEHLQWAVQVELSTIPPYLYAMYSIDDRDSEPYRLIRSVVVEEMLHAALAANLLVAVGGDPRFYDEAVLPSYPMDLPHHEPAIELTLERCSPEFIERVCLPIEHPRTVDSVPEDDDYETISQFYLAVEEALERLDDRESLFESPRVDRQLMKPGYYAPIEFDETDSGGLHPIRDLESARSAVETVIHQGEGVRDEHWADPNHHEMTHYYKFMKIADGTYRLGAVRPVLTNPTTGEFAPELRPVSELFNAAYSYMYVLMDEIYATDERARTDALVRDLYTVMSGVLSPLARHLTATPATATAQRHAGPTFEFHRFGDGVTPRARLRALTTTVVEAEGELAQLNGVVESLQTTPGTSDS</sequence>
<dbReference type="Gene3D" id="1.20.1260.10">
    <property type="match status" value="1"/>
</dbReference>
<evidence type="ECO:0000259" key="1">
    <source>
        <dbReference type="Pfam" id="PF12902"/>
    </source>
</evidence>
<accession>A0ABU2FDY0</accession>
<dbReference type="InterPro" id="IPR026820">
    <property type="entry name" value="VioB/RebD_dom"/>
</dbReference>
<evidence type="ECO:0000313" key="3">
    <source>
        <dbReference type="Proteomes" id="UP001259659"/>
    </source>
</evidence>